<evidence type="ECO:0000256" key="1">
    <source>
        <dbReference type="SAM" id="MobiDB-lite"/>
    </source>
</evidence>
<dbReference type="Proteomes" id="UP000193900">
    <property type="component" value="Unassembled WGS sequence"/>
</dbReference>
<feature type="region of interest" description="Disordered" evidence="1">
    <location>
        <begin position="1"/>
        <end position="89"/>
    </location>
</feature>
<dbReference type="AlphaFoldDB" id="A0A1Y5RZP6"/>
<name>A0A1Y5RZP6_9RHOB</name>
<reference evidence="2 3" key="1">
    <citation type="submission" date="2017-03" db="EMBL/GenBank/DDBJ databases">
        <authorList>
            <person name="Afonso C.L."/>
            <person name="Miller P.J."/>
            <person name="Scott M.A."/>
            <person name="Spackman E."/>
            <person name="Goraichik I."/>
            <person name="Dimitrov K.M."/>
            <person name="Suarez D.L."/>
            <person name="Swayne D.E."/>
        </authorList>
    </citation>
    <scope>NUCLEOTIDE SEQUENCE [LARGE SCALE GENOMIC DNA]</scope>
    <source>
        <strain evidence="2 3">CECT 7023</strain>
    </source>
</reference>
<evidence type="ECO:0000313" key="2">
    <source>
        <dbReference type="EMBL" id="SLN27885.1"/>
    </source>
</evidence>
<protein>
    <submittedName>
        <fullName evidence="2">Uncharacterized protein</fullName>
    </submittedName>
</protein>
<keyword evidence="3" id="KW-1185">Reference proteome</keyword>
<gene>
    <name evidence="2" type="ORF">ROA7023_00914</name>
</gene>
<sequence length="89" mass="9468">MGPLPAKRLLRLAPHSGRRRAAPHQTSGEDVADTGGTPRSARARVDDASGLSMQDRASASARVDRPPGTEGSETFPHTARQAPQARFIQ</sequence>
<evidence type="ECO:0000313" key="3">
    <source>
        <dbReference type="Proteomes" id="UP000193900"/>
    </source>
</evidence>
<proteinExistence type="predicted"/>
<organism evidence="2 3">
    <name type="scientific">Roseisalinus antarcticus</name>
    <dbReference type="NCBI Taxonomy" id="254357"/>
    <lineage>
        <taxon>Bacteria</taxon>
        <taxon>Pseudomonadati</taxon>
        <taxon>Pseudomonadota</taxon>
        <taxon>Alphaproteobacteria</taxon>
        <taxon>Rhodobacterales</taxon>
        <taxon>Roseobacteraceae</taxon>
        <taxon>Roseisalinus</taxon>
    </lineage>
</organism>
<feature type="compositionally biased region" description="Low complexity" evidence="1">
    <location>
        <begin position="1"/>
        <end position="14"/>
    </location>
</feature>
<dbReference type="EMBL" id="FWFZ01000003">
    <property type="protein sequence ID" value="SLN27885.1"/>
    <property type="molecule type" value="Genomic_DNA"/>
</dbReference>
<accession>A0A1Y5RZP6</accession>